<evidence type="ECO:0000313" key="3">
    <source>
        <dbReference type="EMBL" id="TWS07045.1"/>
    </source>
</evidence>
<reference evidence="3 5" key="2">
    <citation type="submission" date="2019-06" db="EMBL/GenBank/DDBJ databases">
        <title>Pseudomonas bimorpha sp. nov. isolated from bovine raw milk and skim milk concentrate.</title>
        <authorList>
            <person name="Hofmann K."/>
            <person name="Huptas C."/>
            <person name="Doll E."/>
            <person name="Scherer S."/>
            <person name="Wenning M."/>
        </authorList>
    </citation>
    <scope>NUCLEOTIDE SEQUENCE [LARGE SCALE GENOMIC DNA]</scope>
    <source>
        <strain evidence="3 5">DSM 17835</strain>
    </source>
</reference>
<gene>
    <name evidence="3" type="ORF">FIV36_03770</name>
    <name evidence="2" type="ORF">SAMN05216591_4295</name>
</gene>
<sequence>MMRLLGIVLNLALIGVVLFLISEEGMPGGGWQIALVVLLVLAPLFNLVLLRSHAGQSTGQGLLSLYLERKALEERQKIAELKK</sequence>
<evidence type="ECO:0000313" key="4">
    <source>
        <dbReference type="Proteomes" id="UP000182858"/>
    </source>
</evidence>
<dbReference type="Proteomes" id="UP000182858">
    <property type="component" value="Chromosome I"/>
</dbReference>
<evidence type="ECO:0000313" key="2">
    <source>
        <dbReference type="EMBL" id="SDF89722.1"/>
    </source>
</evidence>
<dbReference type="Proteomes" id="UP000317951">
    <property type="component" value="Unassembled WGS sequence"/>
</dbReference>
<evidence type="ECO:0000256" key="1">
    <source>
        <dbReference type="SAM" id="Phobius"/>
    </source>
</evidence>
<accession>A0A5C5QNI9</accession>
<dbReference type="EMBL" id="LT629689">
    <property type="protein sequence ID" value="SDF89722.1"/>
    <property type="molecule type" value="Genomic_DNA"/>
</dbReference>
<keyword evidence="1" id="KW-1133">Transmembrane helix</keyword>
<dbReference type="OrthoDB" id="7026989at2"/>
<reference evidence="2 4" key="1">
    <citation type="submission" date="2016-10" db="EMBL/GenBank/DDBJ databases">
        <authorList>
            <person name="Varghese N."/>
            <person name="Submissions S."/>
        </authorList>
    </citation>
    <scope>NUCLEOTIDE SEQUENCE [LARGE SCALE GENOMIC DNA]</scope>
    <source>
        <strain evidence="2 4">DSM 17835</strain>
    </source>
</reference>
<evidence type="ECO:0000313" key="5">
    <source>
        <dbReference type="Proteomes" id="UP000317951"/>
    </source>
</evidence>
<organism evidence="3 5">
    <name type="scientific">Pseudomonas extremaustralis</name>
    <dbReference type="NCBI Taxonomy" id="359110"/>
    <lineage>
        <taxon>Bacteria</taxon>
        <taxon>Pseudomonadati</taxon>
        <taxon>Pseudomonadota</taxon>
        <taxon>Gammaproteobacteria</taxon>
        <taxon>Pseudomonadales</taxon>
        <taxon>Pseudomonadaceae</taxon>
        <taxon>Pseudomonas</taxon>
    </lineage>
</organism>
<name>A0A5C5QNI9_9PSED</name>
<protein>
    <submittedName>
        <fullName evidence="3">Uncharacterized protein</fullName>
    </submittedName>
</protein>
<dbReference type="AlphaFoldDB" id="A0A5C5QNI9"/>
<dbReference type="RefSeq" id="WP_010563107.1">
    <property type="nucleotide sequence ID" value="NZ_LT629689.1"/>
</dbReference>
<proteinExistence type="predicted"/>
<keyword evidence="1" id="KW-0472">Membrane</keyword>
<feature type="transmembrane region" description="Helical" evidence="1">
    <location>
        <begin position="29"/>
        <end position="50"/>
    </location>
</feature>
<keyword evidence="1" id="KW-0812">Transmembrane</keyword>
<dbReference type="GeneID" id="78555667"/>
<keyword evidence="4" id="KW-1185">Reference proteome</keyword>
<dbReference type="EMBL" id="VFET01000002">
    <property type="protein sequence ID" value="TWS07045.1"/>
    <property type="molecule type" value="Genomic_DNA"/>
</dbReference>